<dbReference type="Gene3D" id="3.30.70.270">
    <property type="match status" value="1"/>
</dbReference>
<dbReference type="PANTHER" id="PTHR45138">
    <property type="entry name" value="REGULATORY COMPONENTS OF SENSORY TRANSDUCTION SYSTEM"/>
    <property type="match status" value="1"/>
</dbReference>
<sequence length="532" mass="57561">MTEDGPHDSAEQALADAQACLDRGALDAGLAAATRVAGLATDDASRARAGWLQAQCTYRRGDYAGVLALADTLAPLLRAEGGDMLREFLRSVVFAGAEIGRFDLALPAAYELHALAEATGQPGPRSQALNAFGICFERMGDPWQGERLLREALAVAREGAPPRDLFTALNNLSAVLIGAYYLQRGSEVSAASLAALERALPLAEELVGLPGVPGDPYMCTIAEGNLGEILVHLGERDRSHALLERNHAEARRLGFVQQAQRLTCSRAEWALRHGTPDQARVLLEAMLAEAGGRPLTPMTGLRAHHALYQAHKALGDTSAALRHLETQSELLRERIVQQLRAQSEQFITRVEAEQSRREADRQRARAQSLEADARRDPLTGLGNRRAVEHQLSTLLRDAAAAGQPVTMAMLDLDRFKQINDRHGHLVGDRVLVATAQLLRECVRHGDLVARIGGEEFLAVLPDADAARAREICERIRQRIAGHDWAALAPDLTVTLSAGLASTPPYDETALATRADQALYRAKAAGRDRVETG</sequence>
<dbReference type="InterPro" id="IPR029787">
    <property type="entry name" value="Nucleotide_cyclase"/>
</dbReference>
<dbReference type="EMBL" id="SACT01000003">
    <property type="protein sequence ID" value="RVT51698.1"/>
    <property type="molecule type" value="Genomic_DNA"/>
</dbReference>
<feature type="region of interest" description="Disordered" evidence="2">
    <location>
        <begin position="353"/>
        <end position="374"/>
    </location>
</feature>
<feature type="compositionally biased region" description="Basic and acidic residues" evidence="2">
    <location>
        <begin position="353"/>
        <end position="363"/>
    </location>
</feature>
<dbReference type="NCBIfam" id="TIGR00254">
    <property type="entry name" value="GGDEF"/>
    <property type="match status" value="1"/>
</dbReference>
<accession>A0A437JWE0</accession>
<organism evidence="4 5">
    <name type="scientific">Rubrivivax albus</name>
    <dbReference type="NCBI Taxonomy" id="2499835"/>
    <lineage>
        <taxon>Bacteria</taxon>
        <taxon>Pseudomonadati</taxon>
        <taxon>Pseudomonadota</taxon>
        <taxon>Betaproteobacteria</taxon>
        <taxon>Burkholderiales</taxon>
        <taxon>Sphaerotilaceae</taxon>
        <taxon>Rubrivivax</taxon>
    </lineage>
</organism>
<dbReference type="SUPFAM" id="SSF48452">
    <property type="entry name" value="TPR-like"/>
    <property type="match status" value="1"/>
</dbReference>
<evidence type="ECO:0000256" key="2">
    <source>
        <dbReference type="SAM" id="MobiDB-lite"/>
    </source>
</evidence>
<dbReference type="GO" id="GO:1902201">
    <property type="term" value="P:negative regulation of bacterial-type flagellum-dependent cell motility"/>
    <property type="evidence" value="ECO:0007669"/>
    <property type="project" value="TreeGrafter"/>
</dbReference>
<gene>
    <name evidence="4" type="ORF">ENE75_12875</name>
</gene>
<dbReference type="AlphaFoldDB" id="A0A437JWE0"/>
<dbReference type="GO" id="GO:0052621">
    <property type="term" value="F:diguanylate cyclase activity"/>
    <property type="evidence" value="ECO:0007669"/>
    <property type="project" value="UniProtKB-EC"/>
</dbReference>
<dbReference type="InterPro" id="IPR011990">
    <property type="entry name" value="TPR-like_helical_dom_sf"/>
</dbReference>
<dbReference type="InterPro" id="IPR043128">
    <property type="entry name" value="Rev_trsase/Diguanyl_cyclase"/>
</dbReference>
<dbReference type="RefSeq" id="WP_128198699.1">
    <property type="nucleotide sequence ID" value="NZ_SACT01000003.1"/>
</dbReference>
<dbReference type="Gene3D" id="1.25.40.10">
    <property type="entry name" value="Tetratricopeptide repeat domain"/>
    <property type="match status" value="1"/>
</dbReference>
<dbReference type="PANTHER" id="PTHR45138:SF24">
    <property type="entry name" value="DIGUANYLATE CYCLASE DGCC-RELATED"/>
    <property type="match status" value="1"/>
</dbReference>
<dbReference type="SUPFAM" id="SSF55073">
    <property type="entry name" value="Nucleotide cyclase"/>
    <property type="match status" value="1"/>
</dbReference>
<dbReference type="InterPro" id="IPR000160">
    <property type="entry name" value="GGDEF_dom"/>
</dbReference>
<evidence type="ECO:0000256" key="1">
    <source>
        <dbReference type="ARBA" id="ARBA00012528"/>
    </source>
</evidence>
<dbReference type="GO" id="GO:0043709">
    <property type="term" value="P:cell adhesion involved in single-species biofilm formation"/>
    <property type="evidence" value="ECO:0007669"/>
    <property type="project" value="TreeGrafter"/>
</dbReference>
<proteinExistence type="predicted"/>
<name>A0A437JWE0_9BURK</name>
<dbReference type="CDD" id="cd01949">
    <property type="entry name" value="GGDEF"/>
    <property type="match status" value="1"/>
</dbReference>
<evidence type="ECO:0000313" key="4">
    <source>
        <dbReference type="EMBL" id="RVT51698.1"/>
    </source>
</evidence>
<dbReference type="SMART" id="SM00267">
    <property type="entry name" value="GGDEF"/>
    <property type="match status" value="1"/>
</dbReference>
<feature type="domain" description="GGDEF" evidence="3">
    <location>
        <begin position="403"/>
        <end position="532"/>
    </location>
</feature>
<dbReference type="GO" id="GO:0005886">
    <property type="term" value="C:plasma membrane"/>
    <property type="evidence" value="ECO:0007669"/>
    <property type="project" value="TreeGrafter"/>
</dbReference>
<dbReference type="FunFam" id="3.30.70.270:FF:000001">
    <property type="entry name" value="Diguanylate cyclase domain protein"/>
    <property type="match status" value="1"/>
</dbReference>
<protein>
    <recommendedName>
        <fullName evidence="1">diguanylate cyclase</fullName>
        <ecNumber evidence="1">2.7.7.65</ecNumber>
    </recommendedName>
</protein>
<evidence type="ECO:0000259" key="3">
    <source>
        <dbReference type="PROSITE" id="PS50887"/>
    </source>
</evidence>
<dbReference type="EC" id="2.7.7.65" evidence="1"/>
<dbReference type="InterPro" id="IPR050469">
    <property type="entry name" value="Diguanylate_Cyclase"/>
</dbReference>
<dbReference type="Pfam" id="PF00990">
    <property type="entry name" value="GGDEF"/>
    <property type="match status" value="1"/>
</dbReference>
<dbReference type="PROSITE" id="PS50887">
    <property type="entry name" value="GGDEF"/>
    <property type="match status" value="1"/>
</dbReference>
<reference evidence="4 5" key="1">
    <citation type="submission" date="2019-01" db="EMBL/GenBank/DDBJ databases">
        <authorList>
            <person name="Chen W.-M."/>
        </authorList>
    </citation>
    <scope>NUCLEOTIDE SEQUENCE [LARGE SCALE GENOMIC DNA]</scope>
    <source>
        <strain evidence="4 5">ICH-3</strain>
    </source>
</reference>
<dbReference type="Proteomes" id="UP000288178">
    <property type="component" value="Unassembled WGS sequence"/>
</dbReference>
<evidence type="ECO:0000313" key="5">
    <source>
        <dbReference type="Proteomes" id="UP000288178"/>
    </source>
</evidence>
<dbReference type="OrthoDB" id="23692at2"/>
<keyword evidence="5" id="KW-1185">Reference proteome</keyword>
<comment type="caution">
    <text evidence="4">The sequence shown here is derived from an EMBL/GenBank/DDBJ whole genome shotgun (WGS) entry which is preliminary data.</text>
</comment>